<dbReference type="GO" id="GO:0046872">
    <property type="term" value="F:metal ion binding"/>
    <property type="evidence" value="ECO:0007669"/>
    <property type="project" value="InterPro"/>
</dbReference>
<accession>A0A232FAY4</accession>
<keyword evidence="6" id="KW-0206">Cytoskeleton</keyword>
<dbReference type="STRING" id="543379.A0A232FAY4"/>
<evidence type="ECO:0000256" key="1">
    <source>
        <dbReference type="ARBA" id="ARBA00004245"/>
    </source>
</evidence>
<dbReference type="FunFam" id="3.30.470.20:FF:000032">
    <property type="entry name" value="tubulin monoglycylase TTLL3 isoform X2"/>
    <property type="match status" value="1"/>
</dbReference>
<dbReference type="Proteomes" id="UP000215335">
    <property type="component" value="Unassembled WGS sequence"/>
</dbReference>
<keyword evidence="3" id="KW-0436">Ligase</keyword>
<dbReference type="PANTHER" id="PTHR45870">
    <property type="entry name" value="TUBULIN MONOGLYCYLASE TTLL3"/>
    <property type="match status" value="1"/>
</dbReference>
<evidence type="ECO:0000256" key="8">
    <source>
        <dbReference type="SAM" id="MobiDB-lite"/>
    </source>
</evidence>
<dbReference type="EMBL" id="NNAY01000494">
    <property type="protein sequence ID" value="OXU28004.1"/>
    <property type="molecule type" value="Genomic_DNA"/>
</dbReference>
<dbReference type="GO" id="GO:0015630">
    <property type="term" value="C:microtubule cytoskeleton"/>
    <property type="evidence" value="ECO:0007669"/>
    <property type="project" value="TreeGrafter"/>
</dbReference>
<feature type="region of interest" description="Disordered" evidence="8">
    <location>
        <begin position="790"/>
        <end position="829"/>
    </location>
</feature>
<evidence type="ECO:0000256" key="5">
    <source>
        <dbReference type="ARBA" id="ARBA00022840"/>
    </source>
</evidence>
<feature type="region of interest" description="Disordered" evidence="8">
    <location>
        <begin position="1"/>
        <end position="68"/>
    </location>
</feature>
<keyword evidence="4 7" id="KW-0547">Nucleotide-binding</keyword>
<evidence type="ECO:0000256" key="3">
    <source>
        <dbReference type="ARBA" id="ARBA00022598"/>
    </source>
</evidence>
<name>A0A232FAY4_9HYME</name>
<feature type="domain" description="ATP-grasp" evidence="9">
    <location>
        <begin position="542"/>
        <end position="586"/>
    </location>
</feature>
<feature type="compositionally biased region" description="Polar residues" evidence="8">
    <location>
        <begin position="820"/>
        <end position="829"/>
    </location>
</feature>
<dbReference type="PROSITE" id="PS51221">
    <property type="entry name" value="TTL"/>
    <property type="match status" value="1"/>
</dbReference>
<feature type="region of interest" description="Disordered" evidence="8">
    <location>
        <begin position="912"/>
        <end position="940"/>
    </location>
</feature>
<dbReference type="InterPro" id="IPR011761">
    <property type="entry name" value="ATP-grasp"/>
</dbReference>
<dbReference type="GO" id="GO:0070736">
    <property type="term" value="F:protein-glycine ligase activity, initiating"/>
    <property type="evidence" value="ECO:0007669"/>
    <property type="project" value="TreeGrafter"/>
</dbReference>
<evidence type="ECO:0000313" key="10">
    <source>
        <dbReference type="EMBL" id="OXU28004.1"/>
    </source>
</evidence>
<evidence type="ECO:0000256" key="6">
    <source>
        <dbReference type="ARBA" id="ARBA00023212"/>
    </source>
</evidence>
<dbReference type="InterPro" id="IPR051437">
    <property type="entry name" value="TTLL_monoglycylase"/>
</dbReference>
<dbReference type="GO" id="GO:0005930">
    <property type="term" value="C:axoneme"/>
    <property type="evidence" value="ECO:0007669"/>
    <property type="project" value="TreeGrafter"/>
</dbReference>
<protein>
    <recommendedName>
        <fullName evidence="9">ATP-grasp domain-containing protein</fullName>
    </recommendedName>
</protein>
<proteinExistence type="predicted"/>
<dbReference type="InterPro" id="IPR004344">
    <property type="entry name" value="TTL/TTLL_fam"/>
</dbReference>
<evidence type="ECO:0000259" key="9">
    <source>
        <dbReference type="PROSITE" id="PS50975"/>
    </source>
</evidence>
<dbReference type="AlphaFoldDB" id="A0A232FAY4"/>
<keyword evidence="11" id="KW-1185">Reference proteome</keyword>
<evidence type="ECO:0000256" key="2">
    <source>
        <dbReference type="ARBA" id="ARBA00022490"/>
    </source>
</evidence>
<dbReference type="GO" id="GO:0060271">
    <property type="term" value="P:cilium assembly"/>
    <property type="evidence" value="ECO:0007669"/>
    <property type="project" value="TreeGrafter"/>
</dbReference>
<dbReference type="Gene3D" id="3.30.470.20">
    <property type="entry name" value="ATP-grasp fold, B domain"/>
    <property type="match status" value="1"/>
</dbReference>
<dbReference type="SUPFAM" id="SSF56059">
    <property type="entry name" value="Glutathione synthetase ATP-binding domain-like"/>
    <property type="match status" value="1"/>
</dbReference>
<dbReference type="GO" id="GO:0003341">
    <property type="term" value="P:cilium movement"/>
    <property type="evidence" value="ECO:0007669"/>
    <property type="project" value="TreeGrafter"/>
</dbReference>
<comment type="subcellular location">
    <subcellularLocation>
        <location evidence="1">Cytoplasm</location>
        <location evidence="1">Cytoskeleton</location>
    </subcellularLocation>
</comment>
<reference evidence="10 11" key="1">
    <citation type="journal article" date="2017" name="Curr. Biol.">
        <title>The Evolution of Venom by Co-option of Single-Copy Genes.</title>
        <authorList>
            <person name="Martinson E.O."/>
            <person name="Mrinalini"/>
            <person name="Kelkar Y.D."/>
            <person name="Chang C.H."/>
            <person name="Werren J.H."/>
        </authorList>
    </citation>
    <scope>NUCLEOTIDE SEQUENCE [LARGE SCALE GENOMIC DNA]</scope>
    <source>
        <strain evidence="10 11">Alberta</strain>
        <tissue evidence="10">Whole body</tissue>
    </source>
</reference>
<sequence>MSEEPAPPIAAAADPSSGEDRQQALAPATILPVPELIVTNHDDAESEKMKEDATTAPVPQQNNKPSQANEQMEHFVRIKELVKKAIAAKHTFMIHGRSRVVRECLLGRGWCEKLQRKNANHIGVDSHPSTLLAGIGNLNESQNERLLISKMLSNHSVDFLWNAGSEWTGWPSQDNKNTIFNRFTRANFTSKVGLCSNVRQMHWYYEAGIAHTLFPRCYNISLPDQMHAFIEDYRHACVHECKMSSYKRLTACLSLLKWLLDKTRLGGEEAVRSSGGSVPLRALDFAIARCSDLIGSKSHEDIDQELEKVWSHQWDQFIAWYYKLLHGNALFIANTVPLNKYMQAARHLLKKVKKFWPQLDMDGTMNIWILKPGNKSRGRGIILINKLDDILAKVNPTNKSTDARFVIQKYIERPLLIYETKFDIRQWFIVTNAQPLTLWMYRESYLRFCSQKFSLTDFHESIHLSNNAVQCKYKNSPDRDAALPAENMWDVATFKAYLKSRGQEDAWDQLIYPGMKQGLVGSLLASQDAMDRRKNSFELYGADFMVMEDFSVWLIEINSHPDMSNSTSVTTRLVRKVMEDIIKVVIDHREDSSADTGDFELVYKQKVSSCQAYLGSGLSLHGTRILLGEKRAEKASVNSNVITKYSLFFFSLLKFISEKYKVKKNQASLGKRKAATGTVAPPLTAASPRMGPAMVDLIEKLELQLDNEFYEYLKLRSAPANGKLSRQLLPLPTPELLNNTNNNSDNNFLDVETNTRHFNLNLTSSQTALNTPASSTSPVNGQRVNVIKNVAGKLSRNSTKNSPSKKPTKSKPTTVPQTKNTEAIDTSQTAKTVMSKIMDLRKETTTKSKSATPSNVSKLYRVVRAPENSAINNKLMEATDRGSTKSQKTDKKDKMPVNTKVIPLIPSGLILSGKKKEKKISRSAVPDGSKPSHAKRRDRTLSSQIMVDVTDMYAVGLAVNK</sequence>
<comment type="caution">
    <text evidence="10">The sequence shown here is derived from an EMBL/GenBank/DDBJ whole genome shotgun (WGS) entry which is preliminary data.</text>
</comment>
<organism evidence="10 11">
    <name type="scientific">Trichomalopsis sarcophagae</name>
    <dbReference type="NCBI Taxonomy" id="543379"/>
    <lineage>
        <taxon>Eukaryota</taxon>
        <taxon>Metazoa</taxon>
        <taxon>Ecdysozoa</taxon>
        <taxon>Arthropoda</taxon>
        <taxon>Hexapoda</taxon>
        <taxon>Insecta</taxon>
        <taxon>Pterygota</taxon>
        <taxon>Neoptera</taxon>
        <taxon>Endopterygota</taxon>
        <taxon>Hymenoptera</taxon>
        <taxon>Apocrita</taxon>
        <taxon>Proctotrupomorpha</taxon>
        <taxon>Chalcidoidea</taxon>
        <taxon>Pteromalidae</taxon>
        <taxon>Pteromalinae</taxon>
        <taxon>Trichomalopsis</taxon>
    </lineage>
</organism>
<dbReference type="OrthoDB" id="202825at2759"/>
<keyword evidence="2" id="KW-0963">Cytoplasm</keyword>
<dbReference type="PANTHER" id="PTHR45870:SF2">
    <property type="entry name" value="TUBULIN MONOGLYCYLASE TTLL3"/>
    <property type="match status" value="1"/>
</dbReference>
<dbReference type="Pfam" id="PF03133">
    <property type="entry name" value="TTL"/>
    <property type="match status" value="1"/>
</dbReference>
<feature type="compositionally biased region" description="Low complexity" evidence="8">
    <location>
        <begin position="798"/>
        <end position="819"/>
    </location>
</feature>
<evidence type="ECO:0000256" key="7">
    <source>
        <dbReference type="PROSITE-ProRule" id="PRU00409"/>
    </source>
</evidence>
<dbReference type="PROSITE" id="PS50975">
    <property type="entry name" value="ATP_GRASP"/>
    <property type="match status" value="1"/>
</dbReference>
<evidence type="ECO:0000313" key="11">
    <source>
        <dbReference type="Proteomes" id="UP000215335"/>
    </source>
</evidence>
<keyword evidence="5 7" id="KW-0067">ATP-binding</keyword>
<gene>
    <name evidence="10" type="ORF">TSAR_015848</name>
</gene>
<feature type="compositionally biased region" description="Polar residues" evidence="8">
    <location>
        <begin position="57"/>
        <end position="68"/>
    </location>
</feature>
<evidence type="ECO:0000256" key="4">
    <source>
        <dbReference type="ARBA" id="ARBA00022741"/>
    </source>
</evidence>
<feature type="compositionally biased region" description="Basic and acidic residues" evidence="8">
    <location>
        <begin position="40"/>
        <end position="53"/>
    </location>
</feature>
<dbReference type="GO" id="GO:0005524">
    <property type="term" value="F:ATP binding"/>
    <property type="evidence" value="ECO:0007669"/>
    <property type="project" value="UniProtKB-UniRule"/>
</dbReference>